<feature type="compositionally biased region" description="Basic and acidic residues" evidence="8">
    <location>
        <begin position="259"/>
        <end position="275"/>
    </location>
</feature>
<evidence type="ECO:0000313" key="9">
    <source>
        <dbReference type="EMBL" id="TRX91484.1"/>
    </source>
</evidence>
<dbReference type="STRING" id="2512241.A0A553HU66"/>
<gene>
    <name evidence="9" type="ORF">FHL15_007708</name>
</gene>
<keyword evidence="5 7" id="KW-0406">Ion transport</keyword>
<dbReference type="InterPro" id="IPR015958">
    <property type="entry name" value="Trk1_fungi"/>
</dbReference>
<dbReference type="PIRSF" id="PIRSF002450">
    <property type="entry name" value="K+_transpter_TRK"/>
    <property type="match status" value="1"/>
</dbReference>
<feature type="transmembrane region" description="Helical" evidence="7">
    <location>
        <begin position="569"/>
        <end position="586"/>
    </location>
</feature>
<name>A0A553HU66_9PEZI</name>
<dbReference type="GO" id="GO:0005886">
    <property type="term" value="C:plasma membrane"/>
    <property type="evidence" value="ECO:0007669"/>
    <property type="project" value="InterPro"/>
</dbReference>
<dbReference type="PANTHER" id="PTHR31064:SF37">
    <property type="entry name" value="TRANSPORTER, PUTATIVE (EUROFUNG)-RELATED"/>
    <property type="match status" value="1"/>
</dbReference>
<keyword evidence="4 7" id="KW-1133">Transmembrane helix</keyword>
<feature type="transmembrane region" description="Helical" evidence="7">
    <location>
        <begin position="56"/>
        <end position="78"/>
    </location>
</feature>
<dbReference type="GO" id="GO:0030007">
    <property type="term" value="P:intracellular potassium ion homeostasis"/>
    <property type="evidence" value="ECO:0007669"/>
    <property type="project" value="UniProtKB-UniRule"/>
</dbReference>
<comment type="similarity">
    <text evidence="7">Belongs to the TrkH potassium transport family.</text>
</comment>
<keyword evidence="10" id="KW-1185">Reference proteome</keyword>
<evidence type="ECO:0000256" key="3">
    <source>
        <dbReference type="ARBA" id="ARBA00022692"/>
    </source>
</evidence>
<dbReference type="OrthoDB" id="9999863at2759"/>
<dbReference type="Proteomes" id="UP000319160">
    <property type="component" value="Unassembled WGS sequence"/>
</dbReference>
<keyword evidence="7" id="KW-0630">Potassium</keyword>
<organism evidence="9 10">
    <name type="scientific">Xylaria flabelliformis</name>
    <dbReference type="NCBI Taxonomy" id="2512241"/>
    <lineage>
        <taxon>Eukaryota</taxon>
        <taxon>Fungi</taxon>
        <taxon>Dikarya</taxon>
        <taxon>Ascomycota</taxon>
        <taxon>Pezizomycotina</taxon>
        <taxon>Sordariomycetes</taxon>
        <taxon>Xylariomycetidae</taxon>
        <taxon>Xylariales</taxon>
        <taxon>Xylariaceae</taxon>
        <taxon>Xylaria</taxon>
    </lineage>
</organism>
<feature type="region of interest" description="Disordered" evidence="8">
    <location>
        <begin position="228"/>
        <end position="277"/>
    </location>
</feature>
<accession>A0A553HU66</accession>
<keyword evidence="2 7" id="KW-0813">Transport</keyword>
<evidence type="ECO:0000256" key="4">
    <source>
        <dbReference type="ARBA" id="ARBA00022989"/>
    </source>
</evidence>
<feature type="region of interest" description="Disordered" evidence="8">
    <location>
        <begin position="298"/>
        <end position="326"/>
    </location>
</feature>
<dbReference type="PANTHER" id="PTHR31064">
    <property type="entry name" value="POTASSIUM TRANSPORT PROTEIN DDB_G0292412-RELATED"/>
    <property type="match status" value="1"/>
</dbReference>
<protein>
    <recommendedName>
        <fullName evidence="7">Potassium transport protein</fullName>
    </recommendedName>
</protein>
<dbReference type="GO" id="GO:0140107">
    <property type="term" value="F:high-affinity potassium ion transmembrane transporter activity"/>
    <property type="evidence" value="ECO:0007669"/>
    <property type="project" value="TreeGrafter"/>
</dbReference>
<evidence type="ECO:0000256" key="7">
    <source>
        <dbReference type="PIRNR" id="PIRNR002450"/>
    </source>
</evidence>
<sequence>MFRALRTSRRIPRALIGQSDLKPVYKTKQHRKSADSVGLGGGEFLSSETADQTSRLVIILDLDAYFIAVSLLASLVFWGSSNPKFSISYVDSLFLVVSAMTEAGLNTVNLSQMTTWQQVLLWLLIIIGGSIWVSIWTVVIRKHAFERRFQEIVEKERRRSHERRNASLTLLPIAQRFKSLGRSRNASVTSPSAPFSLSELPSAHDGRGAALPPISNPINGRLISAIIPQSPAPRDSSQRDMPSTPDPSAHHTISGLSREGQRSVTDDDAIGDRGDYAPSIASDHVTFADEPLRRAVSSSLHQRQGIVQRHPPNVDSSAPTLIPSTTSDEGHYRVAHKIGRNAQFHGLTIEERERLGGTEYRALRLLSIIVPVYFVSWQVLGSVALGAWIANYNPQPALDNAISPWWNGIFNGVSAFNNSGMSVLDLNMIPYGSSYFVLIVMGAMILAGNTAYPIFLRLCIWGSLKILNLISYPLDFVEWKATLEYILKYPRRVYTNLFPQRQTWWLVFMLFVLNGTDWVAFEILNLGNPSLGGISTGSRAIDGLFQALAVRSGGFYVVSIPTLYIGLQVLYVIMMYISVYPVVITMRHSNVYEERSLGIYDSQHGYNDWFQSHPMSHGRAEGNGELFGGLFRRAVSEWYGVGAVSNSHYAEHDQSRISFISHQIRGQLSHDLWWLVLAVLLIMIIETHHFLEDPVTFSVFNVVFEVVSAYGCVGISIGFPNQAYSFSGGLYPGSKLVLCAVMLRGRHRGLPVALDRAVRLPGDEMHRVEEEDHEIRRSISTRRPSIAS</sequence>
<feature type="region of interest" description="Disordered" evidence="8">
    <location>
        <begin position="182"/>
        <end position="214"/>
    </location>
</feature>
<keyword evidence="7" id="KW-0633">Potassium transport</keyword>
<evidence type="ECO:0000256" key="8">
    <source>
        <dbReference type="SAM" id="MobiDB-lite"/>
    </source>
</evidence>
<evidence type="ECO:0000256" key="1">
    <source>
        <dbReference type="ARBA" id="ARBA00004141"/>
    </source>
</evidence>
<comment type="subcellular location">
    <subcellularLocation>
        <location evidence="1">Membrane</location>
        <topology evidence="1">Multi-pass membrane protein</topology>
    </subcellularLocation>
</comment>
<feature type="compositionally biased region" description="Polar residues" evidence="8">
    <location>
        <begin position="314"/>
        <end position="326"/>
    </location>
</feature>
<reference evidence="10" key="1">
    <citation type="submission" date="2019-06" db="EMBL/GenBank/DDBJ databases">
        <title>Draft genome sequence of the griseofulvin-producing fungus Xylaria cubensis strain G536.</title>
        <authorList>
            <person name="Mead M.E."/>
            <person name="Raja H.A."/>
            <person name="Steenwyk J.L."/>
            <person name="Knowles S.L."/>
            <person name="Oberlies N.H."/>
            <person name="Rokas A."/>
        </authorList>
    </citation>
    <scope>NUCLEOTIDE SEQUENCE [LARGE SCALE GENOMIC DNA]</scope>
    <source>
        <strain evidence="10">G536</strain>
    </source>
</reference>
<feature type="region of interest" description="Disordered" evidence="8">
    <location>
        <begin position="769"/>
        <end position="788"/>
    </location>
</feature>
<feature type="compositionally biased region" description="Polar residues" evidence="8">
    <location>
        <begin position="182"/>
        <end position="195"/>
    </location>
</feature>
<dbReference type="InterPro" id="IPR003445">
    <property type="entry name" value="Cat_transpt"/>
</dbReference>
<keyword evidence="3 7" id="KW-0812">Transmembrane</keyword>
<dbReference type="GO" id="GO:1990573">
    <property type="term" value="P:potassium ion import across plasma membrane"/>
    <property type="evidence" value="ECO:0007669"/>
    <property type="project" value="TreeGrafter"/>
</dbReference>
<evidence type="ECO:0000256" key="2">
    <source>
        <dbReference type="ARBA" id="ARBA00022448"/>
    </source>
</evidence>
<keyword evidence="6 7" id="KW-0472">Membrane</keyword>
<dbReference type="Pfam" id="PF02386">
    <property type="entry name" value="TrkH"/>
    <property type="match status" value="1"/>
</dbReference>
<feature type="transmembrane region" description="Helical" evidence="7">
    <location>
        <begin position="428"/>
        <end position="447"/>
    </location>
</feature>
<dbReference type="EMBL" id="VFLP01000045">
    <property type="protein sequence ID" value="TRX91484.1"/>
    <property type="molecule type" value="Genomic_DNA"/>
</dbReference>
<comment type="caution">
    <text evidence="9">The sequence shown here is derived from an EMBL/GenBank/DDBJ whole genome shotgun (WGS) entry which is preliminary data.</text>
</comment>
<dbReference type="AlphaFoldDB" id="A0A553HU66"/>
<evidence type="ECO:0000256" key="5">
    <source>
        <dbReference type="ARBA" id="ARBA00023065"/>
    </source>
</evidence>
<evidence type="ECO:0000256" key="6">
    <source>
        <dbReference type="ARBA" id="ARBA00023136"/>
    </source>
</evidence>
<evidence type="ECO:0000313" key="10">
    <source>
        <dbReference type="Proteomes" id="UP000319160"/>
    </source>
</evidence>
<feature type="transmembrane region" description="Helical" evidence="7">
    <location>
        <begin position="697"/>
        <end position="719"/>
    </location>
</feature>
<feature type="transmembrane region" description="Helical" evidence="7">
    <location>
        <begin position="362"/>
        <end position="390"/>
    </location>
</feature>
<feature type="transmembrane region" description="Helical" evidence="7">
    <location>
        <begin position="672"/>
        <end position="691"/>
    </location>
</feature>
<dbReference type="InterPro" id="IPR051143">
    <property type="entry name" value="TrkH_K-transport"/>
</dbReference>
<feature type="transmembrane region" description="Helical" evidence="7">
    <location>
        <begin position="504"/>
        <end position="524"/>
    </location>
</feature>
<proteinExistence type="inferred from homology"/>
<feature type="transmembrane region" description="Helical" evidence="7">
    <location>
        <begin position="119"/>
        <end position="140"/>
    </location>
</feature>